<dbReference type="PANTHER" id="PTHR47619:SF1">
    <property type="entry name" value="EXODEOXYRIBONUCLEASE WALJ"/>
    <property type="match status" value="1"/>
</dbReference>
<dbReference type="RefSeq" id="WP_091792437.1">
    <property type="nucleotide sequence ID" value="NZ_FNAF01000020.1"/>
</dbReference>
<name>A0A1G7A9Y7_PEPNI</name>
<dbReference type="Proteomes" id="UP000198995">
    <property type="component" value="Unassembled WGS sequence"/>
</dbReference>
<dbReference type="Gene3D" id="3.60.15.10">
    <property type="entry name" value="Ribonuclease Z/Hydroxyacylglutathione hydrolase-like"/>
    <property type="match status" value="1"/>
</dbReference>
<feature type="domain" description="Metallo-beta-lactamase" evidence="1">
    <location>
        <begin position="11"/>
        <end position="180"/>
    </location>
</feature>
<evidence type="ECO:0000313" key="3">
    <source>
        <dbReference type="Proteomes" id="UP000198995"/>
    </source>
</evidence>
<dbReference type="OrthoDB" id="1846420at2"/>
<dbReference type="EMBL" id="FNAF01000020">
    <property type="protein sequence ID" value="SDE11570.1"/>
    <property type="molecule type" value="Genomic_DNA"/>
</dbReference>
<sequence>MEIISLGSSSNGNAYKVSDGSSTLLLDAGLPVGRLKEKFRFRLSQVDAVLVTHEHKDHAEAVKDLLNMGIQVYASQGTFEAMSVCRGNIIQAGNSFRIGSFEILSFSVIHDAVEPLGFLLQSNVTKEKLLYVTDTAYVPYNFRGLTHIMMEVNYVSSVIAENVEAGLVPASLARRVRKTHMSLDEALTFLKENTGPELEEVWLLHLSDENSDERLIKQGIRATRWSITIKLS</sequence>
<dbReference type="Pfam" id="PF12706">
    <property type="entry name" value="Lactamase_B_2"/>
    <property type="match status" value="1"/>
</dbReference>
<dbReference type="SMART" id="SM00849">
    <property type="entry name" value="Lactamase_B"/>
    <property type="match status" value="1"/>
</dbReference>
<organism evidence="2 3">
    <name type="scientific">Peptococcus niger</name>
    <dbReference type="NCBI Taxonomy" id="2741"/>
    <lineage>
        <taxon>Bacteria</taxon>
        <taxon>Bacillati</taxon>
        <taxon>Bacillota</taxon>
        <taxon>Clostridia</taxon>
        <taxon>Eubacteriales</taxon>
        <taxon>Peptococcaceae</taxon>
        <taxon>Peptococcus</taxon>
    </lineage>
</organism>
<dbReference type="InterPro" id="IPR052533">
    <property type="entry name" value="WalJ/YycJ-like"/>
</dbReference>
<evidence type="ECO:0000259" key="1">
    <source>
        <dbReference type="SMART" id="SM00849"/>
    </source>
</evidence>
<dbReference type="SUPFAM" id="SSF56281">
    <property type="entry name" value="Metallo-hydrolase/oxidoreductase"/>
    <property type="match status" value="1"/>
</dbReference>
<dbReference type="AlphaFoldDB" id="A0A1G7A9Y7"/>
<dbReference type="InterPro" id="IPR001279">
    <property type="entry name" value="Metallo-B-lactamas"/>
</dbReference>
<dbReference type="InterPro" id="IPR036866">
    <property type="entry name" value="RibonucZ/Hydroxyglut_hydro"/>
</dbReference>
<reference evidence="2 3" key="1">
    <citation type="submission" date="2016-10" db="EMBL/GenBank/DDBJ databases">
        <authorList>
            <person name="de Groot N.N."/>
        </authorList>
    </citation>
    <scope>NUCLEOTIDE SEQUENCE [LARGE SCALE GENOMIC DNA]</scope>
    <source>
        <strain evidence="2 3">DSM 20475</strain>
    </source>
</reference>
<gene>
    <name evidence="2" type="ORF">SAMN04489866_12014</name>
</gene>
<protein>
    <submittedName>
        <fullName evidence="2">Phosphoribosyl 1,2-cyclic phosphodiesterase</fullName>
    </submittedName>
</protein>
<evidence type="ECO:0000313" key="2">
    <source>
        <dbReference type="EMBL" id="SDE11570.1"/>
    </source>
</evidence>
<keyword evidence="3" id="KW-1185">Reference proteome</keyword>
<dbReference type="STRING" id="2741.SAMN04489866_12014"/>
<proteinExistence type="predicted"/>
<accession>A0A1G7A9Y7</accession>
<dbReference type="PANTHER" id="PTHR47619">
    <property type="entry name" value="METALLO-HYDROLASE YYCJ-RELATED"/>
    <property type="match status" value="1"/>
</dbReference>